<dbReference type="Pfam" id="PF00639">
    <property type="entry name" value="Rotamase"/>
    <property type="match status" value="1"/>
</dbReference>
<evidence type="ECO:0000256" key="5">
    <source>
        <dbReference type="ARBA" id="ARBA00023110"/>
    </source>
</evidence>
<dbReference type="Proteomes" id="UP000056322">
    <property type="component" value="Chromosome 1"/>
</dbReference>
<evidence type="ECO:0000256" key="7">
    <source>
        <dbReference type="PROSITE-ProRule" id="PRU00278"/>
    </source>
</evidence>
<dbReference type="PROSITE" id="PS50198">
    <property type="entry name" value="PPIC_PPIASE_2"/>
    <property type="match status" value="1"/>
</dbReference>
<dbReference type="SUPFAM" id="SSF54534">
    <property type="entry name" value="FKBP-like"/>
    <property type="match status" value="1"/>
</dbReference>
<keyword evidence="6 7" id="KW-0413">Isomerase</keyword>
<evidence type="ECO:0000256" key="6">
    <source>
        <dbReference type="ARBA" id="ARBA00023235"/>
    </source>
</evidence>
<name>A0A0B7IXB3_9PROT</name>
<dbReference type="Gene3D" id="3.10.50.40">
    <property type="match status" value="1"/>
</dbReference>
<evidence type="ECO:0000256" key="1">
    <source>
        <dbReference type="ARBA" id="ARBA00000971"/>
    </source>
</evidence>
<keyword evidence="5 7" id="KW-0697">Rotamase</keyword>
<dbReference type="InterPro" id="IPR027304">
    <property type="entry name" value="Trigger_fact/SurA_dom_sf"/>
</dbReference>
<evidence type="ECO:0000256" key="2">
    <source>
        <dbReference type="ARBA" id="ARBA00007656"/>
    </source>
</evidence>
<evidence type="ECO:0000256" key="4">
    <source>
        <dbReference type="ARBA" id="ARBA00022729"/>
    </source>
</evidence>
<dbReference type="AlphaFoldDB" id="A0A0B7IXB3"/>
<evidence type="ECO:0000256" key="3">
    <source>
        <dbReference type="ARBA" id="ARBA00013194"/>
    </source>
</evidence>
<dbReference type="PANTHER" id="PTHR47245:SF1">
    <property type="entry name" value="FOLDASE PROTEIN PRSA"/>
    <property type="match status" value="1"/>
</dbReference>
<dbReference type="STRING" id="1581680.BN1209_0689"/>
<accession>A0A0B7IXB3</accession>
<keyword evidence="4" id="KW-0732">Signal</keyword>
<reference evidence="10" key="1">
    <citation type="submission" date="2014-12" db="EMBL/GenBank/DDBJ databases">
        <authorList>
            <person name="Salcher M.M."/>
        </authorList>
    </citation>
    <scope>NUCLEOTIDE SEQUENCE [LARGE SCALE GENOMIC DNA]</scope>
    <source>
        <strain evidence="10">MMS-10A-171</strain>
    </source>
</reference>
<comment type="similarity">
    <text evidence="2">Belongs to the PpiC/parvulin rotamase family.</text>
</comment>
<protein>
    <recommendedName>
        <fullName evidence="3">peptidylprolyl isomerase</fullName>
        <ecNumber evidence="3">5.2.1.8</ecNumber>
    </recommendedName>
</protein>
<evidence type="ECO:0000259" key="8">
    <source>
        <dbReference type="PROSITE" id="PS50198"/>
    </source>
</evidence>
<organism evidence="9 10">
    <name type="scientific">Candidatus Methylopumilus turicensis</name>
    <dbReference type="NCBI Taxonomy" id="1581680"/>
    <lineage>
        <taxon>Bacteria</taxon>
        <taxon>Pseudomonadati</taxon>
        <taxon>Pseudomonadota</taxon>
        <taxon>Betaproteobacteria</taxon>
        <taxon>Nitrosomonadales</taxon>
        <taxon>Methylophilaceae</taxon>
        <taxon>Candidatus Methylopumilus</taxon>
    </lineage>
</organism>
<feature type="domain" description="PpiC" evidence="8">
    <location>
        <begin position="128"/>
        <end position="218"/>
    </location>
</feature>
<evidence type="ECO:0000313" key="9">
    <source>
        <dbReference type="EMBL" id="CEN55733.1"/>
    </source>
</evidence>
<dbReference type="EC" id="5.2.1.8" evidence="3"/>
<dbReference type="KEGG" id="mbac:BN1209_0689"/>
<evidence type="ECO:0000313" key="10">
    <source>
        <dbReference type="Proteomes" id="UP000056322"/>
    </source>
</evidence>
<dbReference type="InterPro" id="IPR050245">
    <property type="entry name" value="PrsA_foldase"/>
</dbReference>
<dbReference type="HOGENOM" id="CLU_034646_1_1_4"/>
<keyword evidence="10" id="KW-1185">Reference proteome</keyword>
<dbReference type="EMBL" id="LN794158">
    <property type="protein sequence ID" value="CEN55733.1"/>
    <property type="molecule type" value="Genomic_DNA"/>
</dbReference>
<dbReference type="GO" id="GO:0003755">
    <property type="term" value="F:peptidyl-prolyl cis-trans isomerase activity"/>
    <property type="evidence" value="ECO:0007669"/>
    <property type="project" value="UniProtKB-KW"/>
</dbReference>
<gene>
    <name evidence="9" type="ORF">BN1209_0689</name>
</gene>
<dbReference type="InterPro" id="IPR000297">
    <property type="entry name" value="PPIase_PpiC"/>
</dbReference>
<dbReference type="SUPFAM" id="SSF109998">
    <property type="entry name" value="Triger factor/SurA peptide-binding domain-like"/>
    <property type="match status" value="1"/>
</dbReference>
<proteinExistence type="inferred from homology"/>
<comment type="catalytic activity">
    <reaction evidence="1">
        <text>[protein]-peptidylproline (omega=180) = [protein]-peptidylproline (omega=0)</text>
        <dbReference type="Rhea" id="RHEA:16237"/>
        <dbReference type="Rhea" id="RHEA-COMP:10747"/>
        <dbReference type="Rhea" id="RHEA-COMP:10748"/>
        <dbReference type="ChEBI" id="CHEBI:83833"/>
        <dbReference type="ChEBI" id="CHEBI:83834"/>
        <dbReference type="EC" id="5.2.1.8"/>
    </reaction>
</comment>
<dbReference type="InterPro" id="IPR046357">
    <property type="entry name" value="PPIase_dom_sf"/>
</dbReference>
<dbReference type="PANTHER" id="PTHR47245">
    <property type="entry name" value="PEPTIDYLPROLYL ISOMERASE"/>
    <property type="match status" value="1"/>
</dbReference>
<sequence length="260" mass="28527">MMSLALLSQNAFAAPKATVESAATVNDVAIPSALIERSVSLNVQQGKKDTPELRQLIKEEFINREVLAQQAAKLGLDKTPEGQAAFAELKRNFMVDLFLADYDKRHPISDSALKVEYDRQIAAIGEQAYEYRLSHIVTKTEADARVLMAKIKKGESFAKVAKEGSIDPSAKESGALGWLLPNQIVPAVANVVVNLTEGSMSAAPIETAGGWQIVRLEEKRQFKAPKFDDVIPQLRAGLLQQQRIEAIKKLRESAKVTSNM</sequence>